<gene>
    <name evidence="1" type="ORF">SAMN04488505_102845</name>
</gene>
<dbReference type="Gene3D" id="1.25.40.10">
    <property type="entry name" value="Tetratricopeptide repeat domain"/>
    <property type="match status" value="3"/>
</dbReference>
<dbReference type="InterPro" id="IPR011990">
    <property type="entry name" value="TPR-like_helical_dom_sf"/>
</dbReference>
<protein>
    <submittedName>
        <fullName evidence="1">TPR repeat</fullName>
    </submittedName>
</protein>
<organism evidence="1 2">
    <name type="scientific">Chitinophaga rupis</name>
    <dbReference type="NCBI Taxonomy" id="573321"/>
    <lineage>
        <taxon>Bacteria</taxon>
        <taxon>Pseudomonadati</taxon>
        <taxon>Bacteroidota</taxon>
        <taxon>Chitinophagia</taxon>
        <taxon>Chitinophagales</taxon>
        <taxon>Chitinophagaceae</taxon>
        <taxon>Chitinophaga</taxon>
    </lineage>
</organism>
<name>A0A1H7SA75_9BACT</name>
<proteinExistence type="predicted"/>
<dbReference type="Pfam" id="PF08238">
    <property type="entry name" value="Sel1"/>
    <property type="match status" value="7"/>
</dbReference>
<accession>A0A1H7SA75</accession>
<dbReference type="PANTHER" id="PTHR11102">
    <property type="entry name" value="SEL-1-LIKE PROTEIN"/>
    <property type="match status" value="1"/>
</dbReference>
<dbReference type="SUPFAM" id="SSF81901">
    <property type="entry name" value="HCP-like"/>
    <property type="match status" value="2"/>
</dbReference>
<keyword evidence="2" id="KW-1185">Reference proteome</keyword>
<dbReference type="GO" id="GO:0036503">
    <property type="term" value="P:ERAD pathway"/>
    <property type="evidence" value="ECO:0007669"/>
    <property type="project" value="TreeGrafter"/>
</dbReference>
<reference evidence="1 2" key="1">
    <citation type="submission" date="2016-10" db="EMBL/GenBank/DDBJ databases">
        <authorList>
            <person name="de Groot N.N."/>
        </authorList>
    </citation>
    <scope>NUCLEOTIDE SEQUENCE [LARGE SCALE GENOMIC DNA]</scope>
    <source>
        <strain evidence="1 2">DSM 21039</strain>
    </source>
</reference>
<dbReference type="Proteomes" id="UP000198984">
    <property type="component" value="Unassembled WGS sequence"/>
</dbReference>
<dbReference type="InterPro" id="IPR006597">
    <property type="entry name" value="Sel1-like"/>
</dbReference>
<dbReference type="SMART" id="SM00671">
    <property type="entry name" value="SEL1"/>
    <property type="match status" value="6"/>
</dbReference>
<dbReference type="InterPro" id="IPR050767">
    <property type="entry name" value="Sel1_AlgK"/>
</dbReference>
<sequence length="712" mass="81371">MQNNGLKNYLFLLELVREEDIDTLEYLYRGVQERYEQQQENTPGDLEKYLRYYPIKLKSAWQLAAQWQARYPQSYAAHIILADCILSDAYTKRGTQPVASASVYSLRSLKDGMDHAGALLETAVTLSRRPFHAWLYLGYMNAVDPRYGTAKEFTLDETGDLHQLPYWYKKALQLEPASITLRIAMLDALRKTPPEIHQVIAKDDEPVFHRPPEVWSDSMQAYAYLLYSGLPANARNEVRAVYRGHYAFYCWLGKNAPAEALPHMETMYRLAPHRGAPALARFYACRKEWGKALLYFKEALSYHPENVVLLYDYAGCLSQVDPDSHQAVVYYRRAARYGHPAAMMRLGDIYRKGLNAQSIHLLKALNYYQVALQEGYIPAGERLAQLYWRGEEGNTGIINRVKAIHILEKIVQQGSGWACARLAELELEKRSRTHDYSAATHYVNLGMHYGSTHCYYLVGKRIYEGRLLWRGVHVVPGNFFKPNKEDRKMALEYLMKSASLGYLKAMACLARYFDKGYEEDRDPYAAAEWYCKTADQDLQDEEGCCFPAFKAVFYGDHKARNLKSAARYLHQGATVAGSECQNRLAFELLKGTFAYDSKGQLQPQLGIANDHNIRIALGLYERSAAVGHVESMYCLAEFYERNAVSKADHLKAFRYFLQAAEAGKTVAQKEVGCYYLNGLAVEKNETYAMFWLSMAADSGEVTARELLDRVKK</sequence>
<evidence type="ECO:0000313" key="2">
    <source>
        <dbReference type="Proteomes" id="UP000198984"/>
    </source>
</evidence>
<dbReference type="PANTHER" id="PTHR11102:SF147">
    <property type="entry name" value="SEL1L ADAPTOR SUBUNIT OF ERAD E3 UBIQUITIN LIGASE"/>
    <property type="match status" value="1"/>
</dbReference>
<dbReference type="EMBL" id="FOBB01000002">
    <property type="protein sequence ID" value="SEL68447.1"/>
    <property type="molecule type" value="Genomic_DNA"/>
</dbReference>
<evidence type="ECO:0000313" key="1">
    <source>
        <dbReference type="EMBL" id="SEL68447.1"/>
    </source>
</evidence>
<dbReference type="STRING" id="573321.SAMN04488505_102845"/>
<dbReference type="AlphaFoldDB" id="A0A1H7SA75"/>